<comment type="caution">
    <text evidence="8">The sequence shown here is derived from an EMBL/GenBank/DDBJ whole genome shotgun (WGS) entry which is preliminary data.</text>
</comment>
<keyword evidence="4" id="KW-0255">Endonuclease</keyword>
<evidence type="ECO:0000313" key="8">
    <source>
        <dbReference type="EMBL" id="EAZ89788.1"/>
    </source>
</evidence>
<dbReference type="Pfam" id="PF06769">
    <property type="entry name" value="YoeB_toxin"/>
    <property type="match status" value="1"/>
</dbReference>
<dbReference type="SUPFAM" id="SSF143011">
    <property type="entry name" value="RelE-like"/>
    <property type="match status" value="1"/>
</dbReference>
<keyword evidence="3" id="KW-0540">Nuclease</keyword>
<gene>
    <name evidence="8" type="ORF">CY0110_29254</name>
</gene>
<name>A3IUU5_9CHRO</name>
<protein>
    <recommendedName>
        <fullName evidence="7">Endoribonuclease YoeB</fullName>
    </recommendedName>
    <alternativeName>
        <fullName evidence="6">Putative mRNA interferase YoeB</fullName>
    </alternativeName>
</protein>
<dbReference type="RefSeq" id="WP_008277151.1">
    <property type="nucleotide sequence ID" value="NZ_AAXW01000037.1"/>
</dbReference>
<organism evidence="8 9">
    <name type="scientific">Crocosphaera chwakensis CCY0110</name>
    <dbReference type="NCBI Taxonomy" id="391612"/>
    <lineage>
        <taxon>Bacteria</taxon>
        <taxon>Bacillati</taxon>
        <taxon>Cyanobacteriota</taxon>
        <taxon>Cyanophyceae</taxon>
        <taxon>Oscillatoriophycideae</taxon>
        <taxon>Chroococcales</taxon>
        <taxon>Aphanothecaceae</taxon>
        <taxon>Crocosphaera</taxon>
        <taxon>Crocosphaera chwakensis</taxon>
    </lineage>
</organism>
<dbReference type="PANTHER" id="PTHR38039">
    <property type="entry name" value="TOXIN YOEB"/>
    <property type="match status" value="1"/>
</dbReference>
<evidence type="ECO:0000256" key="4">
    <source>
        <dbReference type="ARBA" id="ARBA00022759"/>
    </source>
</evidence>
<dbReference type="Gene3D" id="3.30.2310.20">
    <property type="entry name" value="RelE-like"/>
    <property type="match status" value="1"/>
</dbReference>
<evidence type="ECO:0000256" key="6">
    <source>
        <dbReference type="ARBA" id="ARBA00030388"/>
    </source>
</evidence>
<dbReference type="GO" id="GO:0004519">
    <property type="term" value="F:endonuclease activity"/>
    <property type="evidence" value="ECO:0007669"/>
    <property type="project" value="UniProtKB-KW"/>
</dbReference>
<dbReference type="EMBL" id="AAXW01000037">
    <property type="protein sequence ID" value="EAZ89788.1"/>
    <property type="molecule type" value="Genomic_DNA"/>
</dbReference>
<dbReference type="OrthoDB" id="9801102at2"/>
<evidence type="ECO:0000256" key="5">
    <source>
        <dbReference type="ARBA" id="ARBA00022801"/>
    </source>
</evidence>
<keyword evidence="2" id="KW-1277">Toxin-antitoxin system</keyword>
<dbReference type="InterPro" id="IPR009614">
    <property type="entry name" value="YoeB_toxin"/>
</dbReference>
<dbReference type="PANTHER" id="PTHR38039:SF1">
    <property type="entry name" value="TOXIN YOEB"/>
    <property type="match status" value="1"/>
</dbReference>
<keyword evidence="9" id="KW-1185">Reference proteome</keyword>
<dbReference type="InterPro" id="IPR035093">
    <property type="entry name" value="RelE/ParE_toxin_dom_sf"/>
</dbReference>
<dbReference type="Proteomes" id="UP000003781">
    <property type="component" value="Unassembled WGS sequence"/>
</dbReference>
<dbReference type="InterPro" id="IPR007712">
    <property type="entry name" value="RelE/ParE_toxin"/>
</dbReference>
<evidence type="ECO:0000313" key="9">
    <source>
        <dbReference type="Proteomes" id="UP000003781"/>
    </source>
</evidence>
<dbReference type="GO" id="GO:0016787">
    <property type="term" value="F:hydrolase activity"/>
    <property type="evidence" value="ECO:0007669"/>
    <property type="project" value="UniProtKB-KW"/>
</dbReference>
<evidence type="ECO:0000256" key="7">
    <source>
        <dbReference type="ARBA" id="ARBA00050056"/>
    </source>
</evidence>
<sequence length="85" mass="10090">MEWKIEFSRTAIKDAKKLKSANLETNVRELIDVLKSNPYQSPYEKLSGNLKGYYSRRINIKHRLIYSINDETKIIKVVSVWSHYE</sequence>
<proteinExistence type="inferred from homology"/>
<dbReference type="GO" id="GO:0045892">
    <property type="term" value="P:negative regulation of DNA-templated transcription"/>
    <property type="evidence" value="ECO:0007669"/>
    <property type="project" value="TreeGrafter"/>
</dbReference>
<evidence type="ECO:0000256" key="3">
    <source>
        <dbReference type="ARBA" id="ARBA00022722"/>
    </source>
</evidence>
<dbReference type="GO" id="GO:0006401">
    <property type="term" value="P:RNA catabolic process"/>
    <property type="evidence" value="ECO:0007669"/>
    <property type="project" value="InterPro"/>
</dbReference>
<accession>A3IUU5</accession>
<comment type="similarity">
    <text evidence="1">Belongs to the YoeB family.</text>
</comment>
<dbReference type="AlphaFoldDB" id="A3IUU5"/>
<evidence type="ECO:0000256" key="1">
    <source>
        <dbReference type="ARBA" id="ARBA00008172"/>
    </source>
</evidence>
<keyword evidence="5" id="KW-0378">Hydrolase</keyword>
<dbReference type="NCBIfam" id="TIGR02116">
    <property type="entry name" value="toxin_Txe_YoeB"/>
    <property type="match status" value="1"/>
</dbReference>
<dbReference type="NCBIfam" id="TIGR02385">
    <property type="entry name" value="RelE_StbE"/>
    <property type="match status" value="1"/>
</dbReference>
<reference evidence="8 9" key="1">
    <citation type="submission" date="2007-03" db="EMBL/GenBank/DDBJ databases">
        <authorList>
            <person name="Stal L."/>
            <person name="Ferriera S."/>
            <person name="Johnson J."/>
            <person name="Kravitz S."/>
            <person name="Beeson K."/>
            <person name="Sutton G."/>
            <person name="Rogers Y.-H."/>
            <person name="Friedman R."/>
            <person name="Frazier M."/>
            <person name="Venter J.C."/>
        </authorList>
    </citation>
    <scope>NUCLEOTIDE SEQUENCE [LARGE SCALE GENOMIC DNA]</scope>
    <source>
        <strain evidence="8 9">CCY0110</strain>
    </source>
</reference>
<evidence type="ECO:0000256" key="2">
    <source>
        <dbReference type="ARBA" id="ARBA00022649"/>
    </source>
</evidence>
<dbReference type="eggNOG" id="COG4115">
    <property type="taxonomic scope" value="Bacteria"/>
</dbReference>